<sequence length="819" mass="88909">MREIQAPALPDGYVEFSYRRELRALIGTWQGKVLLPAGSPLELGGSWTVPEIMENGLVSRADKLGDAEDGRVLWSLSGYDAGFRLMKSPMLPHQIKGSSLGDVLSELAEGCGLKADVTLDRDVPVDARHLVSGQTAANAVLDLATLGGAVAYMVQDGTLKVAPPRPCKTYPCKGLNLDDVQARDLDLDGYASGVVVILGRRGDSSGSVDEDGPGGGYYGTTPSGSLKRVSKRGTTSLPGGTLSWKYTLFSPINVVESYEASLFLPGAGIRKSIVSNYSYDVESSVLRVGDQEQRLWRFCLVEAGSIEDTAVDAVYYDHATGGLSTETVEHVMEYQVRRSYDMDKTHILKEVVEINSYDPDRRRNDVPYTHKTERAWTWDDDHGYRGLTEREWSYEERDVGEADLVTGSDGNPLTWVGSDGQTRYIQLPAYQTTTMIKRERQRQIDEVFDDDGKCVTRIERTTDDNGLADMLERGLFGDLYDPANSRAGEALAQMKTLLQDGSMRIIQVPGGSSISEEVGTLSQPGRRYRKKTSGEDGGNRYIDGIWSEETCPFLCSDGTCGVVESPSAVSAPETSRPKPSGWDGSGVETVDGPVHSTGISESDSEDYIEGDPCGYLDNGKTPGYERCSRYKAFRHLAGSTSGTSPVSPAVGMSGGGSIWTEKELYIDEYLSEDRARSIAQTIADNILSVKKVSRGIVETVTVPLDMRVHPDGGVMAVEHSFDKLQTSISFRPSDTTPPEYLMLLNSGSTAANVYARESIGKGRSAFGRVVDVRPDRALVILGGRPVSCTSSIRIKRGDNALVFLPPGSVSSGVIQAVMK</sequence>
<name>A0ABS9EQV5_9BACT</name>
<evidence type="ECO:0000313" key="3">
    <source>
        <dbReference type="Proteomes" id="UP001200430"/>
    </source>
</evidence>
<evidence type="ECO:0000256" key="1">
    <source>
        <dbReference type="SAM" id="MobiDB-lite"/>
    </source>
</evidence>
<gene>
    <name evidence="2" type="ORF">L2W38_12230</name>
</gene>
<feature type="region of interest" description="Disordered" evidence="1">
    <location>
        <begin position="516"/>
        <end position="535"/>
    </location>
</feature>
<proteinExistence type="predicted"/>
<accession>A0ABS9EQV5</accession>
<comment type="caution">
    <text evidence="2">The sequence shown here is derived from an EMBL/GenBank/DDBJ whole genome shotgun (WGS) entry which is preliminary data.</text>
</comment>
<evidence type="ECO:0000313" key="2">
    <source>
        <dbReference type="EMBL" id="MCF4143575.1"/>
    </source>
</evidence>
<reference evidence="2 3" key="1">
    <citation type="submission" date="2022-01" db="EMBL/GenBank/DDBJ databases">
        <title>Dethiosulfovibrio faecalis sp. nov., a novel proteolytic, non-sulfur-reducing bacterium isolated from a marine aquaculture solid waste bioreactor.</title>
        <authorList>
            <person name="Grabowski S."/>
            <person name="Apolinario E."/>
            <person name="Schneider N."/>
            <person name="Marshall C.W."/>
            <person name="Sowers K.R."/>
        </authorList>
    </citation>
    <scope>NUCLEOTIDE SEQUENCE [LARGE SCALE GENOMIC DNA]</scope>
    <source>
        <strain evidence="2 3">DSM 12537</strain>
    </source>
</reference>
<organism evidence="2 3">
    <name type="scientific">Dethiosulfovibrio marinus</name>
    <dbReference type="NCBI Taxonomy" id="133532"/>
    <lineage>
        <taxon>Bacteria</taxon>
        <taxon>Thermotogati</taxon>
        <taxon>Synergistota</taxon>
        <taxon>Synergistia</taxon>
        <taxon>Synergistales</taxon>
        <taxon>Dethiosulfovibrionaceae</taxon>
        <taxon>Dethiosulfovibrio</taxon>
    </lineage>
</organism>
<dbReference type="RefSeq" id="WP_236100306.1">
    <property type="nucleotide sequence ID" value="NZ_JAKGUD010000019.1"/>
</dbReference>
<dbReference type="Proteomes" id="UP001200430">
    <property type="component" value="Unassembled WGS sequence"/>
</dbReference>
<feature type="region of interest" description="Disordered" evidence="1">
    <location>
        <begin position="565"/>
        <end position="609"/>
    </location>
</feature>
<feature type="region of interest" description="Disordered" evidence="1">
    <location>
        <begin position="203"/>
        <end position="232"/>
    </location>
</feature>
<keyword evidence="3" id="KW-1185">Reference proteome</keyword>
<protein>
    <submittedName>
        <fullName evidence="2">Uncharacterized protein</fullName>
    </submittedName>
</protein>
<dbReference type="EMBL" id="JAKGUD010000019">
    <property type="protein sequence ID" value="MCF4143575.1"/>
    <property type="molecule type" value="Genomic_DNA"/>
</dbReference>
<dbReference type="SUPFAM" id="SSF69279">
    <property type="entry name" value="Phage tail proteins"/>
    <property type="match status" value="1"/>
</dbReference>